<protein>
    <submittedName>
        <fullName evidence="1">Uncharacterized protein</fullName>
    </submittedName>
</protein>
<dbReference type="EMBL" id="JAHRIN010026962">
    <property type="protein sequence ID" value="MEQ2201048.1"/>
    <property type="molecule type" value="Genomic_DNA"/>
</dbReference>
<sequence length="93" mass="9905">MTTIPADLLQYRCDFYRDMLQQGGSAVDGAIAALLCTGIMNPHSAGIGGGSIFTVMDSSGNVRIINSRETAPSKVHPDLLKCCTKTFKLISGR</sequence>
<name>A0ABV0QYX5_9TELE</name>
<dbReference type="InterPro" id="IPR029055">
    <property type="entry name" value="Ntn_hydrolases_N"/>
</dbReference>
<reference evidence="1 2" key="1">
    <citation type="submission" date="2021-06" db="EMBL/GenBank/DDBJ databases">
        <authorList>
            <person name="Palmer J.M."/>
        </authorList>
    </citation>
    <scope>NUCLEOTIDE SEQUENCE [LARGE SCALE GENOMIC DNA]</scope>
    <source>
        <strain evidence="1 2">XC_2019</strain>
        <tissue evidence="1">Muscle</tissue>
    </source>
</reference>
<comment type="caution">
    <text evidence="1">The sequence shown here is derived from an EMBL/GenBank/DDBJ whole genome shotgun (WGS) entry which is preliminary data.</text>
</comment>
<dbReference type="PANTHER" id="PTHR11686:SF19">
    <property type="entry name" value="GLUTATHIONE HYDROLASE 5 PROENZYME"/>
    <property type="match status" value="1"/>
</dbReference>
<accession>A0ABV0QYX5</accession>
<organism evidence="1 2">
    <name type="scientific">Xenoophorus captivus</name>
    <dbReference type="NCBI Taxonomy" id="1517983"/>
    <lineage>
        <taxon>Eukaryota</taxon>
        <taxon>Metazoa</taxon>
        <taxon>Chordata</taxon>
        <taxon>Craniata</taxon>
        <taxon>Vertebrata</taxon>
        <taxon>Euteleostomi</taxon>
        <taxon>Actinopterygii</taxon>
        <taxon>Neopterygii</taxon>
        <taxon>Teleostei</taxon>
        <taxon>Neoteleostei</taxon>
        <taxon>Acanthomorphata</taxon>
        <taxon>Ovalentaria</taxon>
        <taxon>Atherinomorphae</taxon>
        <taxon>Cyprinodontiformes</taxon>
        <taxon>Goodeidae</taxon>
        <taxon>Xenoophorus</taxon>
    </lineage>
</organism>
<dbReference type="Proteomes" id="UP001434883">
    <property type="component" value="Unassembled WGS sequence"/>
</dbReference>
<dbReference type="PANTHER" id="PTHR11686">
    <property type="entry name" value="GAMMA GLUTAMYL TRANSPEPTIDASE"/>
    <property type="match status" value="1"/>
</dbReference>
<gene>
    <name evidence="1" type="ORF">XENOCAPTIV_006743</name>
</gene>
<dbReference type="InterPro" id="IPR000101">
    <property type="entry name" value="GGT_peptidase"/>
</dbReference>
<keyword evidence="2" id="KW-1185">Reference proteome</keyword>
<proteinExistence type="predicted"/>
<dbReference type="Pfam" id="PF01019">
    <property type="entry name" value="G_glu_transpept"/>
    <property type="match status" value="1"/>
</dbReference>
<evidence type="ECO:0000313" key="1">
    <source>
        <dbReference type="EMBL" id="MEQ2201048.1"/>
    </source>
</evidence>
<evidence type="ECO:0000313" key="2">
    <source>
        <dbReference type="Proteomes" id="UP001434883"/>
    </source>
</evidence>
<dbReference type="SUPFAM" id="SSF56235">
    <property type="entry name" value="N-terminal nucleophile aminohydrolases (Ntn hydrolases)"/>
    <property type="match status" value="1"/>
</dbReference>